<keyword evidence="2" id="KW-1185">Reference proteome</keyword>
<evidence type="ECO:0000313" key="2">
    <source>
        <dbReference type="Proteomes" id="UP001239111"/>
    </source>
</evidence>
<comment type="caution">
    <text evidence="1">The sequence shown here is derived from an EMBL/GenBank/DDBJ whole genome shotgun (WGS) entry which is preliminary data.</text>
</comment>
<name>A0ACC2NE77_9HYME</name>
<evidence type="ECO:0000313" key="1">
    <source>
        <dbReference type="EMBL" id="KAJ8669467.1"/>
    </source>
</evidence>
<organism evidence="1 2">
    <name type="scientific">Eretmocerus hayati</name>
    <dbReference type="NCBI Taxonomy" id="131215"/>
    <lineage>
        <taxon>Eukaryota</taxon>
        <taxon>Metazoa</taxon>
        <taxon>Ecdysozoa</taxon>
        <taxon>Arthropoda</taxon>
        <taxon>Hexapoda</taxon>
        <taxon>Insecta</taxon>
        <taxon>Pterygota</taxon>
        <taxon>Neoptera</taxon>
        <taxon>Endopterygota</taxon>
        <taxon>Hymenoptera</taxon>
        <taxon>Apocrita</taxon>
        <taxon>Proctotrupomorpha</taxon>
        <taxon>Chalcidoidea</taxon>
        <taxon>Aphelinidae</taxon>
        <taxon>Aphelininae</taxon>
        <taxon>Eretmocerus</taxon>
    </lineage>
</organism>
<dbReference type="EMBL" id="CM056743">
    <property type="protein sequence ID" value="KAJ8669467.1"/>
    <property type="molecule type" value="Genomic_DNA"/>
</dbReference>
<proteinExistence type="predicted"/>
<reference evidence="1" key="1">
    <citation type="submission" date="2023-04" db="EMBL/GenBank/DDBJ databases">
        <title>A chromosome-level genome assembly of the parasitoid wasp Eretmocerus hayati.</title>
        <authorList>
            <person name="Zhong Y."/>
            <person name="Liu S."/>
            <person name="Liu Y."/>
        </authorList>
    </citation>
    <scope>NUCLEOTIDE SEQUENCE</scope>
    <source>
        <strain evidence="1">ZJU_SS_LIU_2023</strain>
    </source>
</reference>
<protein>
    <submittedName>
        <fullName evidence="1">Uncharacterized protein</fullName>
    </submittedName>
</protein>
<dbReference type="Proteomes" id="UP001239111">
    <property type="component" value="Chromosome 3"/>
</dbReference>
<sequence>MNPKDAQARLESRTKNTSLFTNAQTLRRTKVGGVFVNDKEPYEPEQTREELLSKLNAPPLPNFEKISSLEELASLVEAIVEGTADGRISARYGMGLNPLEGDKKFGGLPHLIDHNGSTDLDPKNPETLGTLHPSCYLGGRYSFTEIHPEDGNADSVNLVLWALGVAKVWLTIAREDFWLFHKVMTDTCATLIENGECFKGCKKGCATPAHHKCFVPTPSFLSEHGIRHELALQFEGELAIPTHHSIHLVFNLNINECISMNFGSDGWAASYFAFLSCLCPDSAIKFLPAKLNTNFLYFVGVDNLRQHFIKEHPIIDGKVCPRCGEIVSKLKDHESKCGCACVYCGRVYKANGFKSHLDSCAFKAAKLQSLPFESLSPGVPVIGPIITPPSARQAQAKELSKIEASVSKSRPKRAPKNTQANSGGSVEPNSSSSIATVNYGESPQRKKRRMIPASTGSADPVLAENNTKSASSNLSEPREGASESTVITETSVPTETISDDQKCPTCMESPDCKPGCGFGLECQCRMGKFKTVLDLEKHRNQCIVIKELKRKR</sequence>
<accession>A0ACC2NE77</accession>
<gene>
    <name evidence="1" type="ORF">QAD02_000726</name>
</gene>